<evidence type="ECO:0000313" key="3">
    <source>
        <dbReference type="EMBL" id="MDG4714305.1"/>
    </source>
</evidence>
<evidence type="ECO:0000313" key="4">
    <source>
        <dbReference type="Proteomes" id="UP001529085"/>
    </source>
</evidence>
<gene>
    <name evidence="3" type="ORF">P7122_00345</name>
</gene>
<proteinExistence type="predicted"/>
<dbReference type="CDD" id="cd03801">
    <property type="entry name" value="GT4_PimA-like"/>
    <property type="match status" value="1"/>
</dbReference>
<dbReference type="SUPFAM" id="SSF53756">
    <property type="entry name" value="UDP-Glycosyltransferase/glycogen phosphorylase"/>
    <property type="match status" value="1"/>
</dbReference>
<accession>A0ABT6FWY5</accession>
<dbReference type="EMBL" id="JARSBN010000001">
    <property type="protein sequence ID" value="MDG4714305.1"/>
    <property type="molecule type" value="Genomic_DNA"/>
</dbReference>
<dbReference type="PANTHER" id="PTHR46401:SF2">
    <property type="entry name" value="GLYCOSYLTRANSFERASE WBBK-RELATED"/>
    <property type="match status" value="1"/>
</dbReference>
<reference evidence="3 4" key="1">
    <citation type="submission" date="2023-03" db="EMBL/GenBank/DDBJ databases">
        <title>Strain YYF002 represents a novel species in the genus Winogradskyella isolated from seawater.</title>
        <authorList>
            <person name="Fu Z.-Y."/>
        </authorList>
    </citation>
    <scope>NUCLEOTIDE SEQUENCE [LARGE SCALE GENOMIC DNA]</scope>
    <source>
        <strain evidence="3 4">YYF002</strain>
    </source>
</reference>
<dbReference type="InterPro" id="IPR001296">
    <property type="entry name" value="Glyco_trans_1"/>
</dbReference>
<dbReference type="PANTHER" id="PTHR46401">
    <property type="entry name" value="GLYCOSYLTRANSFERASE WBBK-RELATED"/>
    <property type="match status" value="1"/>
</dbReference>
<dbReference type="RefSeq" id="WP_278003797.1">
    <property type="nucleotide sequence ID" value="NZ_JARSBN010000001.1"/>
</dbReference>
<dbReference type="Gene3D" id="3.40.50.2000">
    <property type="entry name" value="Glycogen Phosphorylase B"/>
    <property type="match status" value="1"/>
</dbReference>
<keyword evidence="1" id="KW-0808">Transferase</keyword>
<comment type="caution">
    <text evidence="3">The sequence shown here is derived from an EMBL/GenBank/DDBJ whole genome shotgun (WGS) entry which is preliminary data.</text>
</comment>
<dbReference type="Pfam" id="PF00534">
    <property type="entry name" value="Glycos_transf_1"/>
    <property type="match status" value="1"/>
</dbReference>
<dbReference type="Proteomes" id="UP001529085">
    <property type="component" value="Unassembled WGS sequence"/>
</dbReference>
<feature type="domain" description="Glycosyl transferase family 1" evidence="2">
    <location>
        <begin position="194"/>
        <end position="349"/>
    </location>
</feature>
<sequence length="376" mass="42553">MKLAIISHTEHYKLANGTIVGWGPTITEINFLAQIFDEIYHIAMFHDVEAPESSMPYTSDKIKFVPIKPSGGHSVLDKIKVALTAPKVIKTVNSVLKKTDCFQLRAPTGIGVFLIPYLTIFSKKKGWYKYAGNWNQQSPPLGYALQRFMLKHQNRKVTINGSWQNQKTHCLSFENPCLTENDLEDGVRVRNAKNNNGSINFCYAGRLEREKGVERIIKAFNNLDEEMSSKVGTVHLVGNGTEIEYFKNLGEKSRIDFVFHGFLPTDRLFQIYESSHFFIMPTTASEGFPKVIAEAMNFGCLPIVSNISSIGQYVTDGKNGFLISPVNEGNVLKAITQALTMPSQDYNQFVTENDNIVRKFSYTYYVERIKMLLSEK</sequence>
<keyword evidence="4" id="KW-1185">Reference proteome</keyword>
<evidence type="ECO:0000259" key="2">
    <source>
        <dbReference type="Pfam" id="PF00534"/>
    </source>
</evidence>
<evidence type="ECO:0000256" key="1">
    <source>
        <dbReference type="ARBA" id="ARBA00022679"/>
    </source>
</evidence>
<name>A0ABT6FWY5_9FLAO</name>
<protein>
    <submittedName>
        <fullName evidence="3">Glycosyltransferase</fullName>
    </submittedName>
</protein>
<organism evidence="3 4">
    <name type="scientific">Winogradskyella marincola</name>
    <dbReference type="NCBI Taxonomy" id="3037795"/>
    <lineage>
        <taxon>Bacteria</taxon>
        <taxon>Pseudomonadati</taxon>
        <taxon>Bacteroidota</taxon>
        <taxon>Flavobacteriia</taxon>
        <taxon>Flavobacteriales</taxon>
        <taxon>Flavobacteriaceae</taxon>
        <taxon>Winogradskyella</taxon>
    </lineage>
</organism>